<protein>
    <recommendedName>
        <fullName evidence="2">Major tropism determinant N-terminal domain-containing protein</fullName>
    </recommendedName>
</protein>
<accession>A0A381WZ99</accession>
<dbReference type="EMBL" id="UINC01013308">
    <property type="protein sequence ID" value="SVA57601.1"/>
    <property type="molecule type" value="Genomic_DNA"/>
</dbReference>
<organism evidence="1">
    <name type="scientific">marine metagenome</name>
    <dbReference type="NCBI Taxonomy" id="408172"/>
    <lineage>
        <taxon>unclassified sequences</taxon>
        <taxon>metagenomes</taxon>
        <taxon>ecological metagenomes</taxon>
    </lineage>
</organism>
<gene>
    <name evidence="1" type="ORF">METZ01_LOCUS110455</name>
</gene>
<proteinExistence type="predicted"/>
<dbReference type="AlphaFoldDB" id="A0A381WZ99"/>
<evidence type="ECO:0008006" key="2">
    <source>
        <dbReference type="Google" id="ProtNLM"/>
    </source>
</evidence>
<name>A0A381WZ99_9ZZZZ</name>
<sequence>MTAKNFIIKNGLTIGSTEAIDSSGDLTAAAFGTAANEAIDDQVNTLLTAGDGVSLAYNDGAGTLTITRDAETGDISSVVAGDGLSGGATSGAATLALDLNELTAAAVDVAADSIAIIDATGNTSKKESIADLATAMAGTNITASGGVLSTTADLTGVTAGDGLSGGGTSGAITLALDLNELTAATVAVGADSVVIIDAGDNSSKKESIADLASGMAGTNITATSGQLGMANEVIQDVTGAQIATNGSHTNITAAYDDAGDGAVDLSITDAVIRGKVSVTDAGGDGSAAYNSSTGVITYTGPSAAEVRAHITAGTGVGYSGGAVSIGQSVATSAKPSFAGVTTTAASTIGGHVVPTTNNTYDLGSATHTWKDVYVGPGSLYVNGQKVIEDSSGTIVISADDDQNVSVQTGGSGDLELDPTGSGSIQLKGPIEVQAGSNVTSSDGNAIAFANSIDVNSIESRSANTNLTLSANGTGVVAISDAVTISGNLTVSGTTTTVNSETINLADNIIALNSNFTAGSPTEDSGISITRGGSAAKTFIWDESEDEWSVGSEKIVAGTFEGALLGNVTGDVSGEAGTVAALTGLTTANLAENTNLYHTTARARAAVSVTDAGGDGSLAYNNSTGVVTYTGPSAAEVRAHLSAGTGVTYSGGAISIGQAVATSSNVGFGQITTSHAANTGAVARNIHQSTSAPGGGDGAVGDLWILYS</sequence>
<reference evidence="1" key="1">
    <citation type="submission" date="2018-05" db="EMBL/GenBank/DDBJ databases">
        <authorList>
            <person name="Lanie J.A."/>
            <person name="Ng W.-L."/>
            <person name="Kazmierczak K.M."/>
            <person name="Andrzejewski T.M."/>
            <person name="Davidsen T.M."/>
            <person name="Wayne K.J."/>
            <person name="Tettelin H."/>
            <person name="Glass J.I."/>
            <person name="Rusch D."/>
            <person name="Podicherti R."/>
            <person name="Tsui H.-C.T."/>
            <person name="Winkler M.E."/>
        </authorList>
    </citation>
    <scope>NUCLEOTIDE SEQUENCE</scope>
</reference>
<evidence type="ECO:0000313" key="1">
    <source>
        <dbReference type="EMBL" id="SVA57601.1"/>
    </source>
</evidence>